<protein>
    <submittedName>
        <fullName evidence="1">Uncharacterized protein</fullName>
    </submittedName>
</protein>
<dbReference type="EMBL" id="MNCJ02000319">
    <property type="protein sequence ID" value="KAF5811314.1"/>
    <property type="molecule type" value="Genomic_DNA"/>
</dbReference>
<name>A0A9K3J9I1_HELAN</name>
<accession>A0A9K3J9I1</accession>
<evidence type="ECO:0000313" key="2">
    <source>
        <dbReference type="Proteomes" id="UP000215914"/>
    </source>
</evidence>
<reference evidence="1" key="2">
    <citation type="submission" date="2020-06" db="EMBL/GenBank/DDBJ databases">
        <title>Helianthus annuus Genome sequencing and assembly Release 2.</title>
        <authorList>
            <person name="Gouzy J."/>
            <person name="Langlade N."/>
            <person name="Munos S."/>
        </authorList>
    </citation>
    <scope>NUCLEOTIDE SEQUENCE</scope>
    <source>
        <tissue evidence="1">Leaves</tissue>
    </source>
</reference>
<dbReference type="AlphaFoldDB" id="A0A9K3J9I1"/>
<keyword evidence="2" id="KW-1185">Reference proteome</keyword>
<comment type="caution">
    <text evidence="1">The sequence shown here is derived from an EMBL/GenBank/DDBJ whole genome shotgun (WGS) entry which is preliminary data.</text>
</comment>
<proteinExistence type="predicted"/>
<dbReference type="Gramene" id="mRNA:HanXRQr2_Chr04g0180021">
    <property type="protein sequence ID" value="CDS:HanXRQr2_Chr04g0180021.1"/>
    <property type="gene ID" value="HanXRQr2_Chr04g0180021"/>
</dbReference>
<gene>
    <name evidence="1" type="ORF">HanXRQr2_Chr04g0180021</name>
</gene>
<evidence type="ECO:0000313" key="1">
    <source>
        <dbReference type="EMBL" id="KAF5811314.1"/>
    </source>
</evidence>
<organism evidence="1 2">
    <name type="scientific">Helianthus annuus</name>
    <name type="common">Common sunflower</name>
    <dbReference type="NCBI Taxonomy" id="4232"/>
    <lineage>
        <taxon>Eukaryota</taxon>
        <taxon>Viridiplantae</taxon>
        <taxon>Streptophyta</taxon>
        <taxon>Embryophyta</taxon>
        <taxon>Tracheophyta</taxon>
        <taxon>Spermatophyta</taxon>
        <taxon>Magnoliopsida</taxon>
        <taxon>eudicotyledons</taxon>
        <taxon>Gunneridae</taxon>
        <taxon>Pentapetalae</taxon>
        <taxon>asterids</taxon>
        <taxon>campanulids</taxon>
        <taxon>Asterales</taxon>
        <taxon>Asteraceae</taxon>
        <taxon>Asteroideae</taxon>
        <taxon>Heliantheae alliance</taxon>
        <taxon>Heliantheae</taxon>
        <taxon>Helianthus</taxon>
    </lineage>
</organism>
<reference evidence="1" key="1">
    <citation type="journal article" date="2017" name="Nature">
        <title>The sunflower genome provides insights into oil metabolism, flowering and Asterid evolution.</title>
        <authorList>
            <person name="Badouin H."/>
            <person name="Gouzy J."/>
            <person name="Grassa C.J."/>
            <person name="Murat F."/>
            <person name="Staton S.E."/>
            <person name="Cottret L."/>
            <person name="Lelandais-Briere C."/>
            <person name="Owens G.L."/>
            <person name="Carrere S."/>
            <person name="Mayjonade B."/>
            <person name="Legrand L."/>
            <person name="Gill N."/>
            <person name="Kane N.C."/>
            <person name="Bowers J.E."/>
            <person name="Hubner S."/>
            <person name="Bellec A."/>
            <person name="Berard A."/>
            <person name="Berges H."/>
            <person name="Blanchet N."/>
            <person name="Boniface M.C."/>
            <person name="Brunel D."/>
            <person name="Catrice O."/>
            <person name="Chaidir N."/>
            <person name="Claudel C."/>
            <person name="Donnadieu C."/>
            <person name="Faraut T."/>
            <person name="Fievet G."/>
            <person name="Helmstetter N."/>
            <person name="King M."/>
            <person name="Knapp S.J."/>
            <person name="Lai Z."/>
            <person name="Le Paslier M.C."/>
            <person name="Lippi Y."/>
            <person name="Lorenzon L."/>
            <person name="Mandel J.R."/>
            <person name="Marage G."/>
            <person name="Marchand G."/>
            <person name="Marquand E."/>
            <person name="Bret-Mestries E."/>
            <person name="Morien E."/>
            <person name="Nambeesan S."/>
            <person name="Nguyen T."/>
            <person name="Pegot-Espagnet P."/>
            <person name="Pouilly N."/>
            <person name="Raftis F."/>
            <person name="Sallet E."/>
            <person name="Schiex T."/>
            <person name="Thomas J."/>
            <person name="Vandecasteele C."/>
            <person name="Vares D."/>
            <person name="Vear F."/>
            <person name="Vautrin S."/>
            <person name="Crespi M."/>
            <person name="Mangin B."/>
            <person name="Burke J.M."/>
            <person name="Salse J."/>
            <person name="Munos S."/>
            <person name="Vincourt P."/>
            <person name="Rieseberg L.H."/>
            <person name="Langlade N.B."/>
        </authorList>
    </citation>
    <scope>NUCLEOTIDE SEQUENCE</scope>
    <source>
        <tissue evidence="1">Leaves</tissue>
    </source>
</reference>
<sequence length="49" mass="5737">MIESWLNFDKITTTCVVGGVQKQRKLCPFFEKMCKGKTRFIIKHVIGFE</sequence>
<dbReference type="Proteomes" id="UP000215914">
    <property type="component" value="Unassembled WGS sequence"/>
</dbReference>